<evidence type="ECO:0000313" key="1">
    <source>
        <dbReference type="EMBL" id="CAA9349380.1"/>
    </source>
</evidence>
<organism evidence="1">
    <name type="scientific">uncultured Leptolyngbya sp</name>
    <dbReference type="NCBI Taxonomy" id="332963"/>
    <lineage>
        <taxon>Bacteria</taxon>
        <taxon>Bacillati</taxon>
        <taxon>Cyanobacteriota</taxon>
        <taxon>Cyanophyceae</taxon>
        <taxon>Leptolyngbyales</taxon>
        <taxon>Leptolyngbyaceae</taxon>
        <taxon>Leptolyngbya group</taxon>
        <taxon>Leptolyngbya</taxon>
        <taxon>environmental samples</taxon>
    </lineage>
</organism>
<protein>
    <submittedName>
        <fullName evidence="1">Uncharacterized protein</fullName>
    </submittedName>
</protein>
<gene>
    <name evidence="1" type="ORF">AVDCRST_MAG94-2715</name>
</gene>
<feature type="non-terminal residue" evidence="1">
    <location>
        <position position="1"/>
    </location>
</feature>
<proteinExistence type="predicted"/>
<accession>A0A6J4M480</accession>
<sequence length="53" mass="5772">FIRVADQRSQHRHIFVPAEPAQAPGGAALVSCTPEQRCQCVGGLVSRGWQQQV</sequence>
<reference evidence="1" key="1">
    <citation type="submission" date="2020-02" db="EMBL/GenBank/DDBJ databases">
        <authorList>
            <person name="Meier V. D."/>
        </authorList>
    </citation>
    <scope>NUCLEOTIDE SEQUENCE</scope>
    <source>
        <strain evidence="1">AVDCRST_MAG94</strain>
    </source>
</reference>
<dbReference type="EMBL" id="CADCTY010000950">
    <property type="protein sequence ID" value="CAA9349380.1"/>
    <property type="molecule type" value="Genomic_DNA"/>
</dbReference>
<name>A0A6J4M480_9CYAN</name>
<dbReference type="AlphaFoldDB" id="A0A6J4M480"/>